<accession>F2D5X6</accession>
<reference evidence="1" key="1">
    <citation type="journal article" date="2011" name="Plant Physiol.">
        <title>Comprehensive sequence analysis of 24,783 barley full-length cDNAs derived from 12 clone libraries.</title>
        <authorList>
            <person name="Matsumoto T."/>
            <person name="Tanaka T."/>
            <person name="Sakai H."/>
            <person name="Amano N."/>
            <person name="Kanamori H."/>
            <person name="Kurita K."/>
            <person name="Kikuta A."/>
            <person name="Kamiya K."/>
            <person name="Yamamoto M."/>
            <person name="Ikawa H."/>
            <person name="Fujii N."/>
            <person name="Hori K."/>
            <person name="Itoh T."/>
            <person name="Sato K."/>
        </authorList>
    </citation>
    <scope>NUCLEOTIDE SEQUENCE</scope>
    <source>
        <tissue evidence="1">Leaf</tissue>
    </source>
</reference>
<evidence type="ECO:0000313" key="1">
    <source>
        <dbReference type="EMBL" id="BAJ90497.1"/>
    </source>
</evidence>
<name>F2D5X6_HORVV</name>
<protein>
    <submittedName>
        <fullName evidence="1">Predicted protein</fullName>
    </submittedName>
</protein>
<organism evidence="1">
    <name type="scientific">Hordeum vulgare subsp. vulgare</name>
    <name type="common">Domesticated barley</name>
    <dbReference type="NCBI Taxonomy" id="112509"/>
    <lineage>
        <taxon>Eukaryota</taxon>
        <taxon>Viridiplantae</taxon>
        <taxon>Streptophyta</taxon>
        <taxon>Embryophyta</taxon>
        <taxon>Tracheophyta</taxon>
        <taxon>Spermatophyta</taxon>
        <taxon>Magnoliopsida</taxon>
        <taxon>Liliopsida</taxon>
        <taxon>Poales</taxon>
        <taxon>Poaceae</taxon>
        <taxon>BOP clade</taxon>
        <taxon>Pooideae</taxon>
        <taxon>Triticodae</taxon>
        <taxon>Triticeae</taxon>
        <taxon>Hordeinae</taxon>
        <taxon>Hordeum</taxon>
    </lineage>
</organism>
<dbReference type="EMBL" id="AK359286">
    <property type="protein sequence ID" value="BAJ90497.1"/>
    <property type="molecule type" value="mRNA"/>
</dbReference>
<proteinExistence type="evidence at transcript level"/>
<dbReference type="AlphaFoldDB" id="F2D5X6"/>
<sequence>MLEYLLCSSQRLVCHLRSHRPLQCFRRRSLCRQRILMMDQRRNLSILI</sequence>